<evidence type="ECO:0000256" key="7">
    <source>
        <dbReference type="SAM" id="SignalP"/>
    </source>
</evidence>
<dbReference type="RefSeq" id="WP_158027308.1">
    <property type="nucleotide sequence ID" value="NZ_BMHG01000001.1"/>
</dbReference>
<evidence type="ECO:0000256" key="4">
    <source>
        <dbReference type="ARBA" id="ARBA00023136"/>
    </source>
</evidence>
<dbReference type="Gene3D" id="3.40.190.10">
    <property type="entry name" value="Periplasmic binding protein-like II"/>
    <property type="match status" value="2"/>
</dbReference>
<keyword evidence="5" id="KW-0564">Palmitate</keyword>
<dbReference type="AlphaFoldDB" id="A0A6H9WHH9"/>
<keyword evidence="9" id="KW-1185">Reference proteome</keyword>
<dbReference type="GO" id="GO:0016020">
    <property type="term" value="C:membrane"/>
    <property type="evidence" value="ECO:0007669"/>
    <property type="project" value="UniProtKB-SubCell"/>
</dbReference>
<evidence type="ECO:0000256" key="6">
    <source>
        <dbReference type="ARBA" id="ARBA00023288"/>
    </source>
</evidence>
<keyword evidence="4" id="KW-0472">Membrane</keyword>
<comment type="subcellular location">
    <subcellularLocation>
        <location evidence="1">Membrane</location>
        <topology evidence="1">Lipid-anchor</topology>
    </subcellularLocation>
</comment>
<dbReference type="Pfam" id="PF03180">
    <property type="entry name" value="Lipoprotein_9"/>
    <property type="match status" value="1"/>
</dbReference>
<dbReference type="PROSITE" id="PS51257">
    <property type="entry name" value="PROKAR_LIPOPROTEIN"/>
    <property type="match status" value="1"/>
</dbReference>
<evidence type="ECO:0000313" key="9">
    <source>
        <dbReference type="Proteomes" id="UP000431744"/>
    </source>
</evidence>
<accession>A0A6H9WHH9</accession>
<evidence type="ECO:0000256" key="3">
    <source>
        <dbReference type="ARBA" id="ARBA00022729"/>
    </source>
</evidence>
<name>A0A6H9WHH9_9MICO</name>
<feature type="chain" id="PRO_5026250095" evidence="7">
    <location>
        <begin position="27"/>
        <end position="292"/>
    </location>
</feature>
<organism evidence="8 9">
    <name type="scientific">Pseudoclavibacter endophyticus</name>
    <dbReference type="NCBI Taxonomy" id="1778590"/>
    <lineage>
        <taxon>Bacteria</taxon>
        <taxon>Bacillati</taxon>
        <taxon>Actinomycetota</taxon>
        <taxon>Actinomycetes</taxon>
        <taxon>Micrococcales</taxon>
        <taxon>Microbacteriaceae</taxon>
        <taxon>Pseudoclavibacter</taxon>
    </lineage>
</organism>
<feature type="signal peptide" evidence="7">
    <location>
        <begin position="1"/>
        <end position="26"/>
    </location>
</feature>
<sequence>MPRFTKALAALGAAALVGTLAACAPAGDDDVIRIGVVGAADPEWALFTEAAAAEGITVEVIDFGEYTQPNPATTAGDIDINQFQHIQFLAQHNVDSGDDLQPLGSTAIYPLGLYSDKHDDVAAIPEGGRIGIPNDIVNQARGLLVLQSAGLVELEGGGNAYSTVDDIDTAASKVEIVPIDADKIGTSMPDLEAAIMNNDFLEAAGFQAADAIAEDDPADPAALPYVNIFATTADNVDNETYLRLVELYHESQDVLDAVQEGAGGTAEFVNLPASELQASLEETQAAYAETKE</sequence>
<evidence type="ECO:0000256" key="1">
    <source>
        <dbReference type="ARBA" id="ARBA00004635"/>
    </source>
</evidence>
<dbReference type="Proteomes" id="UP000431744">
    <property type="component" value="Unassembled WGS sequence"/>
</dbReference>
<dbReference type="SUPFAM" id="SSF53850">
    <property type="entry name" value="Periplasmic binding protein-like II"/>
    <property type="match status" value="1"/>
</dbReference>
<reference evidence="8 9" key="1">
    <citation type="submission" date="2019-09" db="EMBL/GenBank/DDBJ databases">
        <title>Phylogeny of genus Pseudoclavibacter and closely related genus.</title>
        <authorList>
            <person name="Li Y."/>
        </authorList>
    </citation>
    <scope>NUCLEOTIDE SEQUENCE [LARGE SCALE GENOMIC DNA]</scope>
    <source>
        <strain evidence="8 9">EGI 60007</strain>
    </source>
</reference>
<comment type="similarity">
    <text evidence="2">Belongs to the NlpA lipoprotein family.</text>
</comment>
<keyword evidence="6" id="KW-0449">Lipoprotein</keyword>
<evidence type="ECO:0000256" key="2">
    <source>
        <dbReference type="ARBA" id="ARBA00008973"/>
    </source>
</evidence>
<evidence type="ECO:0000313" key="8">
    <source>
        <dbReference type="EMBL" id="KAB1648753.1"/>
    </source>
</evidence>
<comment type="caution">
    <text evidence="8">The sequence shown here is derived from an EMBL/GenBank/DDBJ whole genome shotgun (WGS) entry which is preliminary data.</text>
</comment>
<keyword evidence="3 7" id="KW-0732">Signal</keyword>
<dbReference type="InterPro" id="IPR004872">
    <property type="entry name" value="Lipoprotein_NlpA"/>
</dbReference>
<proteinExistence type="inferred from homology"/>
<dbReference type="PANTHER" id="PTHR30429:SF3">
    <property type="entry name" value="LIPOPROTEIN"/>
    <property type="match status" value="1"/>
</dbReference>
<dbReference type="EMBL" id="WBJY01000001">
    <property type="protein sequence ID" value="KAB1648753.1"/>
    <property type="molecule type" value="Genomic_DNA"/>
</dbReference>
<gene>
    <name evidence="8" type="ORF">F8O04_00105</name>
</gene>
<dbReference type="PANTHER" id="PTHR30429">
    <property type="entry name" value="D-METHIONINE-BINDING LIPOPROTEIN METQ"/>
    <property type="match status" value="1"/>
</dbReference>
<protein>
    <submittedName>
        <fullName evidence="8">Methionine ABC transporter substrate-binding protein</fullName>
    </submittedName>
</protein>
<evidence type="ECO:0000256" key="5">
    <source>
        <dbReference type="ARBA" id="ARBA00023139"/>
    </source>
</evidence>
<dbReference type="OrthoDB" id="9812878at2"/>